<gene>
    <name evidence="1" type="ORF">TCEB3V08_LOCUS3357</name>
</gene>
<dbReference type="AlphaFoldDB" id="A0A7R9CFS0"/>
<evidence type="ECO:0000313" key="1">
    <source>
        <dbReference type="EMBL" id="CAD7395865.1"/>
    </source>
</evidence>
<name>A0A7R9CFS0_TIMCR</name>
<reference evidence="1" key="1">
    <citation type="submission" date="2020-11" db="EMBL/GenBank/DDBJ databases">
        <authorList>
            <person name="Tran Van P."/>
        </authorList>
    </citation>
    <scope>NUCLEOTIDE SEQUENCE</scope>
</reference>
<dbReference type="EMBL" id="OC317281">
    <property type="protein sequence ID" value="CAD7395865.1"/>
    <property type="molecule type" value="Genomic_DNA"/>
</dbReference>
<proteinExistence type="predicted"/>
<protein>
    <submittedName>
        <fullName evidence="1">Uncharacterized protein</fullName>
    </submittedName>
</protein>
<accession>A0A7R9CFS0</accession>
<organism evidence="1">
    <name type="scientific">Timema cristinae</name>
    <name type="common">Walking stick</name>
    <dbReference type="NCBI Taxonomy" id="61476"/>
    <lineage>
        <taxon>Eukaryota</taxon>
        <taxon>Metazoa</taxon>
        <taxon>Ecdysozoa</taxon>
        <taxon>Arthropoda</taxon>
        <taxon>Hexapoda</taxon>
        <taxon>Insecta</taxon>
        <taxon>Pterygota</taxon>
        <taxon>Neoptera</taxon>
        <taxon>Polyneoptera</taxon>
        <taxon>Phasmatodea</taxon>
        <taxon>Timematodea</taxon>
        <taxon>Timematoidea</taxon>
        <taxon>Timematidae</taxon>
        <taxon>Timema</taxon>
    </lineage>
</organism>
<sequence>MRRTEKECKQLNILVDKVSKEEKDIYVREMLNRDGRPKNQRVALKSGMMNVKEDKVDNGWASKIIGKREGCKCTQRVPGRTKINCGERVMTPGDYARQLTKKVDEEGGIRYRGQTIKEADDLAKELGISPLEQKM</sequence>